<protein>
    <submittedName>
        <fullName evidence="3">Reverse transcriptase domain-containing protein</fullName>
    </submittedName>
</protein>
<dbReference type="GO" id="GO:0003964">
    <property type="term" value="F:RNA-directed DNA polymerase activity"/>
    <property type="evidence" value="ECO:0007669"/>
    <property type="project" value="UniProtKB-KW"/>
</dbReference>
<feature type="domain" description="Integrase zinc-binding" evidence="2">
    <location>
        <begin position="332"/>
        <end position="384"/>
    </location>
</feature>
<comment type="caution">
    <text evidence="3">The sequence shown here is derived from an EMBL/GenBank/DDBJ whole genome shotgun (WGS) entry which is preliminary data.</text>
</comment>
<feature type="non-terminal residue" evidence="3">
    <location>
        <position position="1"/>
    </location>
</feature>
<dbReference type="Gene3D" id="3.30.70.270">
    <property type="match status" value="1"/>
</dbReference>
<keyword evidence="3" id="KW-0695">RNA-directed DNA polymerase</keyword>
<dbReference type="Gene3D" id="3.30.420.10">
    <property type="entry name" value="Ribonuclease H-like superfamily/Ribonuclease H"/>
    <property type="match status" value="1"/>
</dbReference>
<dbReference type="Gene3D" id="3.10.10.10">
    <property type="entry name" value="HIV Type 1 Reverse Transcriptase, subunit A, domain 1"/>
    <property type="match status" value="1"/>
</dbReference>
<dbReference type="InterPro" id="IPR043128">
    <property type="entry name" value="Rev_trsase/Diguanyl_cyclase"/>
</dbReference>
<dbReference type="InterPro" id="IPR036397">
    <property type="entry name" value="RNaseH_sf"/>
</dbReference>
<evidence type="ECO:0000313" key="3">
    <source>
        <dbReference type="EMBL" id="GJS67448.1"/>
    </source>
</evidence>
<dbReference type="PANTHER" id="PTHR48475">
    <property type="entry name" value="RIBONUCLEASE H"/>
    <property type="match status" value="1"/>
</dbReference>
<dbReference type="InterPro" id="IPR043502">
    <property type="entry name" value="DNA/RNA_pol_sf"/>
</dbReference>
<dbReference type="Gene3D" id="1.10.340.70">
    <property type="match status" value="1"/>
</dbReference>
<dbReference type="Pfam" id="PF17921">
    <property type="entry name" value="Integrase_H2C2"/>
    <property type="match status" value="1"/>
</dbReference>
<proteinExistence type="predicted"/>
<reference evidence="3" key="2">
    <citation type="submission" date="2022-01" db="EMBL/GenBank/DDBJ databases">
        <authorList>
            <person name="Yamashiro T."/>
            <person name="Shiraishi A."/>
            <person name="Satake H."/>
            <person name="Nakayama K."/>
        </authorList>
    </citation>
    <scope>NUCLEOTIDE SEQUENCE</scope>
</reference>
<accession>A0ABQ4XR88</accession>
<feature type="domain" description="RNase H type-1" evidence="1">
    <location>
        <begin position="139"/>
        <end position="236"/>
    </location>
</feature>
<evidence type="ECO:0000313" key="4">
    <source>
        <dbReference type="Proteomes" id="UP001151760"/>
    </source>
</evidence>
<dbReference type="EMBL" id="BQNB010009719">
    <property type="protein sequence ID" value="GJS67448.1"/>
    <property type="molecule type" value="Genomic_DNA"/>
</dbReference>
<dbReference type="PANTHER" id="PTHR48475:SF2">
    <property type="entry name" value="RIBONUCLEASE H"/>
    <property type="match status" value="1"/>
</dbReference>
<evidence type="ECO:0000259" key="1">
    <source>
        <dbReference type="Pfam" id="PF13456"/>
    </source>
</evidence>
<keyword evidence="4" id="KW-1185">Reference proteome</keyword>
<keyword evidence="3" id="KW-0548">Nucleotidyltransferase</keyword>
<dbReference type="Proteomes" id="UP001151760">
    <property type="component" value="Unassembled WGS sequence"/>
</dbReference>
<keyword evidence="3" id="KW-0808">Transferase</keyword>
<dbReference type="Pfam" id="PF13456">
    <property type="entry name" value="RVT_3"/>
    <property type="match status" value="1"/>
</dbReference>
<sequence length="393" mass="44748">QKKIGHAPERNKVIQEEVEKLVDAGIMKEVQSTDQVGSLIELDWEGGSPSVGYSFKCLLVAYKGTPIKNGKKRMREKPAFITSQGIFCYSKMPFGLKNAGSTYQRLVDKAFQKQIGHNLERLYCVDGSGAGLIHYKSRRAEFTYAMRFRFEATNNEAEYEALIAGLRIAEKMGIKNLQANVDSKLVANQVNGFYIAKEPGMVQYLNKVKILAKSFKEFSIKQIPRSENKKADALSKIASTSFAHLNKQVLVEELKEKSINEKEILDIVEEEGNTWMTPICEYLTREILPEDKKKARAVRRKAAKYAMINGTLYKKSFLGPWLRCVGPLQANYVLREIHEGSCSMHFGPRSVVAKAIQTGYYWPTMHMDARNLIRECNYCQIHRPDPQEIRSRT</sequence>
<reference evidence="3" key="1">
    <citation type="journal article" date="2022" name="Int. J. Mol. Sci.">
        <title>Draft Genome of Tanacetum Coccineum: Genomic Comparison of Closely Related Tanacetum-Family Plants.</title>
        <authorList>
            <person name="Yamashiro T."/>
            <person name="Shiraishi A."/>
            <person name="Nakayama K."/>
            <person name="Satake H."/>
        </authorList>
    </citation>
    <scope>NUCLEOTIDE SEQUENCE</scope>
</reference>
<dbReference type="InterPro" id="IPR041588">
    <property type="entry name" value="Integrase_H2C2"/>
</dbReference>
<dbReference type="InterPro" id="IPR002156">
    <property type="entry name" value="RNaseH_domain"/>
</dbReference>
<name>A0ABQ4XR88_9ASTR</name>
<organism evidence="3 4">
    <name type="scientific">Tanacetum coccineum</name>
    <dbReference type="NCBI Taxonomy" id="301880"/>
    <lineage>
        <taxon>Eukaryota</taxon>
        <taxon>Viridiplantae</taxon>
        <taxon>Streptophyta</taxon>
        <taxon>Embryophyta</taxon>
        <taxon>Tracheophyta</taxon>
        <taxon>Spermatophyta</taxon>
        <taxon>Magnoliopsida</taxon>
        <taxon>eudicotyledons</taxon>
        <taxon>Gunneridae</taxon>
        <taxon>Pentapetalae</taxon>
        <taxon>asterids</taxon>
        <taxon>campanulids</taxon>
        <taxon>Asterales</taxon>
        <taxon>Asteraceae</taxon>
        <taxon>Asteroideae</taxon>
        <taxon>Anthemideae</taxon>
        <taxon>Anthemidinae</taxon>
        <taxon>Tanacetum</taxon>
    </lineage>
</organism>
<gene>
    <name evidence="3" type="ORF">Tco_0682012</name>
</gene>
<dbReference type="CDD" id="cd09279">
    <property type="entry name" value="RNase_HI_like"/>
    <property type="match status" value="1"/>
</dbReference>
<evidence type="ECO:0000259" key="2">
    <source>
        <dbReference type="Pfam" id="PF17921"/>
    </source>
</evidence>
<dbReference type="SUPFAM" id="SSF56672">
    <property type="entry name" value="DNA/RNA polymerases"/>
    <property type="match status" value="1"/>
</dbReference>